<evidence type="ECO:0000259" key="1">
    <source>
        <dbReference type="PROSITE" id="PS51383"/>
    </source>
</evidence>
<feature type="domain" description="YjeF C-terminal" evidence="1">
    <location>
        <begin position="1"/>
        <end position="110"/>
    </location>
</feature>
<dbReference type="Proteomes" id="UP001387364">
    <property type="component" value="Chromosome"/>
</dbReference>
<sequence length="147" mass="15708">MNRLEAASQFASEQQVTVVLKGQYSVIAFPDGTGIINTSGNGALAKGGTGDALTGMILASILRLKNDRAAIANAIFLHGACADMWIENNALSSMTAYDINHLLPFVLKKIIGGTAKGGHYESSYMDEKRNSEASRVRTHKCGKIYGE</sequence>
<proteinExistence type="predicted"/>
<dbReference type="PROSITE" id="PS51383">
    <property type="entry name" value="YJEF_C_3"/>
    <property type="match status" value="1"/>
</dbReference>
<keyword evidence="3" id="KW-1185">Reference proteome</keyword>
<protein>
    <submittedName>
        <fullName evidence="2">NAD(P)H-hydrate dehydratase</fullName>
    </submittedName>
</protein>
<name>A0ABZ2NBR5_9BACI</name>
<dbReference type="EMBL" id="CP147404">
    <property type="protein sequence ID" value="WXB94756.1"/>
    <property type="molecule type" value="Genomic_DNA"/>
</dbReference>
<gene>
    <name evidence="2" type="ORF">WDJ61_09075</name>
</gene>
<organism evidence="2 3">
    <name type="scientific">Bacillus kandeliae</name>
    <dbReference type="NCBI Taxonomy" id="3129297"/>
    <lineage>
        <taxon>Bacteria</taxon>
        <taxon>Bacillati</taxon>
        <taxon>Bacillota</taxon>
        <taxon>Bacilli</taxon>
        <taxon>Bacillales</taxon>
        <taxon>Bacillaceae</taxon>
        <taxon>Bacillus</taxon>
    </lineage>
</organism>
<dbReference type="RefSeq" id="WP_338754590.1">
    <property type="nucleotide sequence ID" value="NZ_CP147404.1"/>
</dbReference>
<dbReference type="Gene3D" id="3.40.1190.20">
    <property type="match status" value="1"/>
</dbReference>
<dbReference type="Pfam" id="PF01256">
    <property type="entry name" value="Carb_kinase"/>
    <property type="match status" value="1"/>
</dbReference>
<dbReference type="SUPFAM" id="SSF53613">
    <property type="entry name" value="Ribokinase-like"/>
    <property type="match status" value="1"/>
</dbReference>
<evidence type="ECO:0000313" key="2">
    <source>
        <dbReference type="EMBL" id="WXB94756.1"/>
    </source>
</evidence>
<dbReference type="InterPro" id="IPR000631">
    <property type="entry name" value="CARKD"/>
</dbReference>
<dbReference type="InterPro" id="IPR029056">
    <property type="entry name" value="Ribokinase-like"/>
</dbReference>
<evidence type="ECO:0000313" key="3">
    <source>
        <dbReference type="Proteomes" id="UP001387364"/>
    </source>
</evidence>
<accession>A0ABZ2NBR5</accession>
<reference evidence="2 3" key="1">
    <citation type="submission" date="2024-02" db="EMBL/GenBank/DDBJ databases">
        <title>Seven novel Bacillus-like species.</title>
        <authorList>
            <person name="Liu G."/>
        </authorList>
    </citation>
    <scope>NUCLEOTIDE SEQUENCE [LARGE SCALE GENOMIC DNA]</scope>
    <source>
        <strain evidence="2 3">FJAT-52991</strain>
    </source>
</reference>